<dbReference type="Proteomes" id="UP000551616">
    <property type="component" value="Unassembled WGS sequence"/>
</dbReference>
<dbReference type="Pfam" id="PF13525">
    <property type="entry name" value="YfiO"/>
    <property type="match status" value="1"/>
</dbReference>
<organism evidence="4 5">
    <name type="scientific">Bremerella alba</name>
    <dbReference type="NCBI Taxonomy" id="980252"/>
    <lineage>
        <taxon>Bacteria</taxon>
        <taxon>Pseudomonadati</taxon>
        <taxon>Planctomycetota</taxon>
        <taxon>Planctomycetia</taxon>
        <taxon>Pirellulales</taxon>
        <taxon>Pirellulaceae</taxon>
        <taxon>Bremerella</taxon>
    </lineage>
</organism>
<accession>A0A7V8V7I0</accession>
<dbReference type="InterPro" id="IPR011990">
    <property type="entry name" value="TPR-like_helical_dom_sf"/>
</dbReference>
<dbReference type="RefSeq" id="WP_207397780.1">
    <property type="nucleotide sequence ID" value="NZ_JABRWO010000010.1"/>
</dbReference>
<keyword evidence="2" id="KW-0802">TPR repeat</keyword>
<dbReference type="InterPro" id="IPR039565">
    <property type="entry name" value="BamD-like"/>
</dbReference>
<dbReference type="PANTHER" id="PTHR12558">
    <property type="entry name" value="CELL DIVISION CYCLE 16,23,27"/>
    <property type="match status" value="1"/>
</dbReference>
<dbReference type="InterPro" id="IPR011717">
    <property type="entry name" value="TPR-4"/>
</dbReference>
<dbReference type="AlphaFoldDB" id="A0A7V8V7I0"/>
<dbReference type="PROSITE" id="PS50005">
    <property type="entry name" value="TPR"/>
    <property type="match status" value="1"/>
</dbReference>
<dbReference type="EMBL" id="JABRWO010000010">
    <property type="protein sequence ID" value="MBA2116365.1"/>
    <property type="molecule type" value="Genomic_DNA"/>
</dbReference>
<dbReference type="PANTHER" id="PTHR12558:SF13">
    <property type="entry name" value="CELL DIVISION CYCLE PROTEIN 27 HOMOLOG"/>
    <property type="match status" value="1"/>
</dbReference>
<evidence type="ECO:0000313" key="4">
    <source>
        <dbReference type="EMBL" id="MBA2116365.1"/>
    </source>
</evidence>
<name>A0A7V8V7I0_9BACT</name>
<dbReference type="GO" id="GO:0051301">
    <property type="term" value="P:cell division"/>
    <property type="evidence" value="ECO:0007669"/>
    <property type="project" value="TreeGrafter"/>
</dbReference>
<dbReference type="SUPFAM" id="SSF48452">
    <property type="entry name" value="TPR-like"/>
    <property type="match status" value="6"/>
</dbReference>
<dbReference type="Pfam" id="PF07721">
    <property type="entry name" value="TPR_4"/>
    <property type="match status" value="1"/>
</dbReference>
<dbReference type="Pfam" id="PF13432">
    <property type="entry name" value="TPR_16"/>
    <property type="match status" value="8"/>
</dbReference>
<keyword evidence="1" id="KW-0732">Signal</keyword>
<dbReference type="SMART" id="SM00028">
    <property type="entry name" value="TPR"/>
    <property type="match status" value="17"/>
</dbReference>
<dbReference type="InterPro" id="IPR019734">
    <property type="entry name" value="TPR_rpt"/>
</dbReference>
<comment type="caution">
    <text evidence="4">The sequence shown here is derived from an EMBL/GenBank/DDBJ whole genome shotgun (WGS) entry which is preliminary data.</text>
</comment>
<dbReference type="GO" id="GO:0042802">
    <property type="term" value="F:identical protein binding"/>
    <property type="evidence" value="ECO:0007669"/>
    <property type="project" value="InterPro"/>
</dbReference>
<gene>
    <name evidence="4" type="primary">bamD_2</name>
    <name evidence="4" type="ORF">HOV93_35540</name>
</gene>
<protein>
    <submittedName>
        <fullName evidence="4">Outer membrane protein assembly factor BamD</fullName>
    </submittedName>
</protein>
<sequence>MLSLFSGHSSPSARCVTDGTEPCRRARYFFLAALLLLLICGHSVEGQESSQEAALFFSDVVNYQNAGEFELAADEWKKFVAKFPGDPLAAKAQNYLAVCQLQLKKYADATANFETVLKKYPQADFREEAMLNLASANYAWAQNGNQAKYKDSATRFSALLKEFPKTEFADQAQYFLGESLYLSGQKEQSIAAYEQLVKSYPKSSLAPDALYAKGVTLEELQKYSDAQKVYDQFLTAYSGNSLATEVMMRKGEALLQQSQFADAEKLFEQASQKEGFELADHAIYRLAYCALQRDELMKAGNAYARIPLNFSKSAYAPEATMLAGRCYYRAGRLDDAARWLAAAGRQGGQFEVEAAHWLARVYLQQGKAAEAEALAKAILPKAGSHEFLVDLKMDMADALYEQPQRSQESIALYERIAKDHPDTPEAPQALYNAAFAALETRDFAKASALSDQFAKKYPKDESRLDAMYVGAEAKLQTDKLADAEKALKTLIKEGKSRPEVPRWQLRLALTQYLLNKFADVEKTIASVQSSLKDADLLAQANYLVGASAFQQSQFDKAQKALEASGKASTSWAQADEARLMLARTLHAQGDTSTAIQQAQGILASYPNSQILDQVNFRLGEFLFAANRFDDAAAAYAQVLSQAPGSSLVPHALYGQAWAYLKQPDAGKAEQAFSELIAKHTGHELIVDAHTGRAISRRSEGKFKEAIDDLNQVISKSKDDTQKLEAEYLKGVSLVDAKNPAEAEKVFTAIHQQSPQFASDDKVLYELAWAQRAQGKGDAANASFQQLAKAHPQSPLAAEAMYHVGESYYAKDNFAESETWYASSANQAKAPEIGEKALYKQSWAQYQQGKTKEALDGFGSQITKFPNGPLASDAIFMQGECFNKDKQFDAALDSYGRVDPKRLSSDEMRSLLMLHAGQSASQQKLWAEAKKWFTQLVDQLPNSPLLGETYYELGWASYNEKKTPEAINYFDKAAEESRGLAGARARFMLGEIYFEQKKYDDALGQFKRVVYGFGGEKSLDSVKPWQAKCAYEIGRCNEVQIRQAAPADKAAFVEEAKKFYTLVAQRFPQASEAKLAQARLEALAQL</sequence>
<proteinExistence type="predicted"/>
<evidence type="ECO:0000313" key="5">
    <source>
        <dbReference type="Proteomes" id="UP000551616"/>
    </source>
</evidence>
<dbReference type="Gene3D" id="1.25.40.10">
    <property type="entry name" value="Tetratricopeptide repeat domain"/>
    <property type="match status" value="10"/>
</dbReference>
<reference evidence="4 5" key="1">
    <citation type="submission" date="2020-05" db="EMBL/GenBank/DDBJ databases">
        <title>Bremerella alba sp. nov., a novel planctomycete isolated from the surface of the macroalga Fucus spiralis.</title>
        <authorList>
            <person name="Godinho O."/>
            <person name="Botelho R."/>
            <person name="Albuquerque L."/>
            <person name="Wiegand S."/>
            <person name="Da Costa M.S."/>
            <person name="Lobo-Da-Cunha A."/>
            <person name="Jogler C."/>
            <person name="Lage O.M."/>
        </authorList>
    </citation>
    <scope>NUCLEOTIDE SEQUENCE [LARGE SCALE GENOMIC DNA]</scope>
    <source>
        <strain evidence="4 5">FF15</strain>
    </source>
</reference>
<feature type="repeat" description="TPR" evidence="2">
    <location>
        <begin position="982"/>
        <end position="1015"/>
    </location>
</feature>
<feature type="domain" description="Outer membrane lipoprotein BamD-like" evidence="3">
    <location>
        <begin position="55"/>
        <end position="178"/>
    </location>
</feature>
<evidence type="ECO:0000256" key="1">
    <source>
        <dbReference type="ARBA" id="ARBA00022729"/>
    </source>
</evidence>
<evidence type="ECO:0000256" key="2">
    <source>
        <dbReference type="PROSITE-ProRule" id="PRU00339"/>
    </source>
</evidence>
<keyword evidence="5" id="KW-1185">Reference proteome</keyword>
<dbReference type="Pfam" id="PF13174">
    <property type="entry name" value="TPR_6"/>
    <property type="match status" value="1"/>
</dbReference>
<evidence type="ECO:0000259" key="3">
    <source>
        <dbReference type="Pfam" id="PF13525"/>
    </source>
</evidence>